<dbReference type="InterPro" id="IPR011010">
    <property type="entry name" value="DNA_brk_join_enz"/>
</dbReference>
<evidence type="ECO:0000256" key="4">
    <source>
        <dbReference type="PROSITE-ProRule" id="PRU01248"/>
    </source>
</evidence>
<dbReference type="Proteomes" id="UP001275315">
    <property type="component" value="Unassembled WGS sequence"/>
</dbReference>
<gene>
    <name evidence="7" type="ORF">RWD45_16920</name>
</gene>
<evidence type="ECO:0000256" key="1">
    <source>
        <dbReference type="ARBA" id="ARBA00008857"/>
    </source>
</evidence>
<reference evidence="7 8" key="1">
    <citation type="submission" date="2023-10" db="EMBL/GenBank/DDBJ databases">
        <title>Virgibacillus soli CC-YMP-6 genome.</title>
        <authorList>
            <person name="Miliotis G."/>
            <person name="Sengupta P."/>
            <person name="Hameed A."/>
            <person name="Chuvochina M."/>
            <person name="Mcdonagh F."/>
            <person name="Simpson A.C."/>
            <person name="Singh N.K."/>
            <person name="Rekha P.D."/>
            <person name="Raman K."/>
            <person name="Hugenholtz P."/>
            <person name="Venkateswaran K."/>
        </authorList>
    </citation>
    <scope>NUCLEOTIDE SEQUENCE [LARGE SCALE GENOMIC DNA]</scope>
    <source>
        <strain evidence="7 8">CC-YMP-6</strain>
    </source>
</reference>
<evidence type="ECO:0000259" key="5">
    <source>
        <dbReference type="PROSITE" id="PS51898"/>
    </source>
</evidence>
<dbReference type="InterPro" id="IPR013762">
    <property type="entry name" value="Integrase-like_cat_sf"/>
</dbReference>
<dbReference type="CDD" id="cd00397">
    <property type="entry name" value="DNA_BRE_C"/>
    <property type="match status" value="1"/>
</dbReference>
<dbReference type="Pfam" id="PF13102">
    <property type="entry name" value="Phage_int_SAM_5"/>
    <property type="match status" value="1"/>
</dbReference>
<proteinExistence type="inferred from homology"/>
<evidence type="ECO:0000313" key="8">
    <source>
        <dbReference type="Proteomes" id="UP001275315"/>
    </source>
</evidence>
<dbReference type="InterPro" id="IPR010998">
    <property type="entry name" value="Integrase_recombinase_N"/>
</dbReference>
<dbReference type="PROSITE" id="PS51898">
    <property type="entry name" value="TYR_RECOMBINASE"/>
    <property type="match status" value="1"/>
</dbReference>
<keyword evidence="8" id="KW-1185">Reference proteome</keyword>
<feature type="domain" description="Tyr recombinase" evidence="5">
    <location>
        <begin position="143"/>
        <end position="325"/>
    </location>
</feature>
<dbReference type="InterPro" id="IPR025269">
    <property type="entry name" value="SAM-like_dom"/>
</dbReference>
<dbReference type="Pfam" id="PF00589">
    <property type="entry name" value="Phage_integrase"/>
    <property type="match status" value="1"/>
</dbReference>
<dbReference type="RefSeq" id="WP_320380806.1">
    <property type="nucleotide sequence ID" value="NZ_JAWDIQ010000003.1"/>
</dbReference>
<dbReference type="PANTHER" id="PTHR30349">
    <property type="entry name" value="PHAGE INTEGRASE-RELATED"/>
    <property type="match status" value="1"/>
</dbReference>
<comment type="caution">
    <text evidence="7">The sequence shown here is derived from an EMBL/GenBank/DDBJ whole genome shotgun (WGS) entry which is preliminary data.</text>
</comment>
<evidence type="ECO:0000256" key="3">
    <source>
        <dbReference type="ARBA" id="ARBA00023172"/>
    </source>
</evidence>
<sequence length="339" mass="39275">MSKRKGKPIIRTRSAPSLSANNSVDLSLHDALDFVYSTKQAEGLRPRTLSEYRSLFGLFIEWLGVHNPGVKRITDISTGMIREYVIYLSTKHTNKKTGEIGLSPYTVNIRIRLLKAFFNTLHTEEIIDKNPAQAIKLMRVDEDTFEPLTDEEVNRLLSVPDIRLYAQFRDLVSMFLILDTGIRSSEMFALEMEDVNFKSRAIYLPGSKTKNRKPRILPLSNQVLRMLMELITEVKANFETTYIFVSNFGERYSPSSFRRRLHIYKERSGIDKSISAHGLRHQFCRDYIMNGGDIFTLQRIAGHADISTTRKYIQLTDEDLKTKHAEFSPIARRRIKYRK</sequence>
<name>A0ABU5CVU9_9BACI</name>
<keyword evidence="2 4" id="KW-0238">DNA-binding</keyword>
<dbReference type="SUPFAM" id="SSF56349">
    <property type="entry name" value="DNA breaking-rejoining enzymes"/>
    <property type="match status" value="1"/>
</dbReference>
<protein>
    <submittedName>
        <fullName evidence="7">Tyrosine-type recombinase/integrase</fullName>
    </submittedName>
</protein>
<dbReference type="InterPro" id="IPR002104">
    <property type="entry name" value="Integrase_catalytic"/>
</dbReference>
<dbReference type="EMBL" id="JAWDIQ010000003">
    <property type="protein sequence ID" value="MDY0409949.1"/>
    <property type="molecule type" value="Genomic_DNA"/>
</dbReference>
<feature type="domain" description="Core-binding (CB)" evidence="6">
    <location>
        <begin position="26"/>
        <end position="122"/>
    </location>
</feature>
<keyword evidence="3" id="KW-0233">DNA recombination</keyword>
<dbReference type="InterPro" id="IPR044068">
    <property type="entry name" value="CB"/>
</dbReference>
<evidence type="ECO:0000256" key="2">
    <source>
        <dbReference type="ARBA" id="ARBA00023125"/>
    </source>
</evidence>
<evidence type="ECO:0000259" key="6">
    <source>
        <dbReference type="PROSITE" id="PS51900"/>
    </source>
</evidence>
<dbReference type="InterPro" id="IPR050090">
    <property type="entry name" value="Tyrosine_recombinase_XerCD"/>
</dbReference>
<dbReference type="PROSITE" id="PS51900">
    <property type="entry name" value="CB"/>
    <property type="match status" value="1"/>
</dbReference>
<dbReference type="Gene3D" id="1.10.150.130">
    <property type="match status" value="1"/>
</dbReference>
<dbReference type="Gene3D" id="1.10.443.10">
    <property type="entry name" value="Intergrase catalytic core"/>
    <property type="match status" value="1"/>
</dbReference>
<evidence type="ECO:0000313" key="7">
    <source>
        <dbReference type="EMBL" id="MDY0409949.1"/>
    </source>
</evidence>
<dbReference type="PANTHER" id="PTHR30349:SF41">
    <property type="entry name" value="INTEGRASE_RECOMBINASE PROTEIN MJ0367-RELATED"/>
    <property type="match status" value="1"/>
</dbReference>
<organism evidence="7 8">
    <name type="scientific">Paracerasibacillus soli</name>
    <dbReference type="NCBI Taxonomy" id="480284"/>
    <lineage>
        <taxon>Bacteria</taxon>
        <taxon>Bacillati</taxon>
        <taxon>Bacillota</taxon>
        <taxon>Bacilli</taxon>
        <taxon>Bacillales</taxon>
        <taxon>Bacillaceae</taxon>
        <taxon>Paracerasibacillus</taxon>
    </lineage>
</organism>
<accession>A0ABU5CVU9</accession>
<comment type="similarity">
    <text evidence="1">Belongs to the 'phage' integrase family.</text>
</comment>